<gene>
    <name evidence="1" type="ORF">L2E82_06181</name>
</gene>
<reference evidence="1 2" key="2">
    <citation type="journal article" date="2022" name="Mol. Ecol. Resour.">
        <title>The genomes of chicory, endive, great burdock and yacon provide insights into Asteraceae paleo-polyploidization history and plant inulin production.</title>
        <authorList>
            <person name="Fan W."/>
            <person name="Wang S."/>
            <person name="Wang H."/>
            <person name="Wang A."/>
            <person name="Jiang F."/>
            <person name="Liu H."/>
            <person name="Zhao H."/>
            <person name="Xu D."/>
            <person name="Zhang Y."/>
        </authorList>
    </citation>
    <scope>NUCLEOTIDE SEQUENCE [LARGE SCALE GENOMIC DNA]</scope>
    <source>
        <strain evidence="2">cv. Punajuju</strain>
        <tissue evidence="1">Leaves</tissue>
    </source>
</reference>
<dbReference type="EMBL" id="CM042009">
    <property type="protein sequence ID" value="KAI3792306.1"/>
    <property type="molecule type" value="Genomic_DNA"/>
</dbReference>
<evidence type="ECO:0000313" key="2">
    <source>
        <dbReference type="Proteomes" id="UP001055811"/>
    </source>
</evidence>
<comment type="caution">
    <text evidence="1">The sequence shown here is derived from an EMBL/GenBank/DDBJ whole genome shotgun (WGS) entry which is preliminary data.</text>
</comment>
<dbReference type="Proteomes" id="UP001055811">
    <property type="component" value="Linkage Group LG01"/>
</dbReference>
<name>A0ACB9H9X3_CICIN</name>
<evidence type="ECO:0000313" key="1">
    <source>
        <dbReference type="EMBL" id="KAI3792306.1"/>
    </source>
</evidence>
<keyword evidence="2" id="KW-1185">Reference proteome</keyword>
<proteinExistence type="predicted"/>
<sequence length="115" mass="13275">MYHFSPSSPNQRHLHRHSVHVPSLSPSSSSFCNQIGEIEVLALHRLRFTTRVALGLHRPVLLLILQNPRVAKEYDVFIAYGLPIEEENFINVDPRPQLLTRKGLYLKLDRQDIVL</sequence>
<protein>
    <submittedName>
        <fullName evidence="1">Uncharacterized protein</fullName>
    </submittedName>
</protein>
<organism evidence="1 2">
    <name type="scientific">Cichorium intybus</name>
    <name type="common">Chicory</name>
    <dbReference type="NCBI Taxonomy" id="13427"/>
    <lineage>
        <taxon>Eukaryota</taxon>
        <taxon>Viridiplantae</taxon>
        <taxon>Streptophyta</taxon>
        <taxon>Embryophyta</taxon>
        <taxon>Tracheophyta</taxon>
        <taxon>Spermatophyta</taxon>
        <taxon>Magnoliopsida</taxon>
        <taxon>eudicotyledons</taxon>
        <taxon>Gunneridae</taxon>
        <taxon>Pentapetalae</taxon>
        <taxon>asterids</taxon>
        <taxon>campanulids</taxon>
        <taxon>Asterales</taxon>
        <taxon>Asteraceae</taxon>
        <taxon>Cichorioideae</taxon>
        <taxon>Cichorieae</taxon>
        <taxon>Cichoriinae</taxon>
        <taxon>Cichorium</taxon>
    </lineage>
</organism>
<accession>A0ACB9H9X3</accession>
<reference evidence="2" key="1">
    <citation type="journal article" date="2022" name="Mol. Ecol. Resour.">
        <title>The genomes of chicory, endive, great burdock and yacon provide insights into Asteraceae palaeo-polyploidization history and plant inulin production.</title>
        <authorList>
            <person name="Fan W."/>
            <person name="Wang S."/>
            <person name="Wang H."/>
            <person name="Wang A."/>
            <person name="Jiang F."/>
            <person name="Liu H."/>
            <person name="Zhao H."/>
            <person name="Xu D."/>
            <person name="Zhang Y."/>
        </authorList>
    </citation>
    <scope>NUCLEOTIDE SEQUENCE [LARGE SCALE GENOMIC DNA]</scope>
    <source>
        <strain evidence="2">cv. Punajuju</strain>
    </source>
</reference>